<keyword evidence="1" id="KW-0175">Coiled coil</keyword>
<feature type="coiled-coil region" evidence="1">
    <location>
        <begin position="199"/>
        <end position="272"/>
    </location>
</feature>
<evidence type="ECO:0000313" key="3">
    <source>
        <dbReference type="Proteomes" id="UP000789572"/>
    </source>
</evidence>
<dbReference type="EMBL" id="CAJVPJ010003721">
    <property type="protein sequence ID" value="CAG8644030.1"/>
    <property type="molecule type" value="Genomic_DNA"/>
</dbReference>
<reference evidence="2" key="1">
    <citation type="submission" date="2021-06" db="EMBL/GenBank/DDBJ databases">
        <authorList>
            <person name="Kallberg Y."/>
            <person name="Tangrot J."/>
            <person name="Rosling A."/>
        </authorList>
    </citation>
    <scope>NUCLEOTIDE SEQUENCE</scope>
    <source>
        <strain evidence="2">IA702</strain>
    </source>
</reference>
<name>A0A9N9DMN5_9GLOM</name>
<accession>A0A9N9DMN5</accession>
<proteinExistence type="predicted"/>
<evidence type="ECO:0000256" key="1">
    <source>
        <dbReference type="SAM" id="Coils"/>
    </source>
</evidence>
<feature type="non-terminal residue" evidence="2">
    <location>
        <position position="1"/>
    </location>
</feature>
<dbReference type="Proteomes" id="UP000789572">
    <property type="component" value="Unassembled WGS sequence"/>
</dbReference>
<dbReference type="AlphaFoldDB" id="A0A9N9DMN5"/>
<organism evidence="2 3">
    <name type="scientific">Paraglomus occultum</name>
    <dbReference type="NCBI Taxonomy" id="144539"/>
    <lineage>
        <taxon>Eukaryota</taxon>
        <taxon>Fungi</taxon>
        <taxon>Fungi incertae sedis</taxon>
        <taxon>Mucoromycota</taxon>
        <taxon>Glomeromycotina</taxon>
        <taxon>Glomeromycetes</taxon>
        <taxon>Paraglomerales</taxon>
        <taxon>Paraglomeraceae</taxon>
        <taxon>Paraglomus</taxon>
    </lineage>
</organism>
<keyword evidence="3" id="KW-1185">Reference proteome</keyword>
<evidence type="ECO:0000313" key="2">
    <source>
        <dbReference type="EMBL" id="CAG8644030.1"/>
    </source>
</evidence>
<comment type="caution">
    <text evidence="2">The sequence shown here is derived from an EMBL/GenBank/DDBJ whole genome shotgun (WGS) entry which is preliminary data.</text>
</comment>
<sequence>NGEGNEDNPLKLDKYPTEKSVFMSEKNKRNAERLVIDDDIEHFSLLKGLPNNRGKRTVDQAKGTRRNKPLIIELFAQLEMTRYAKNGSDLVKCVNTLEDTLKKTINAQEEHIKYLEVSLKGQQERCVELNEKWYKAENLCKEVMTELEHKKEEILHYQREIEAFDGKYAQLLQINEKNQHIINHYRCTYDYSVESDTEIVSLYQQKQTLEQQLREVHNSINVYNNAYQNEKAERKQSEDHFHREFQQMQQKCKDAEARAAELQRKNNLLKDEVTRS</sequence>
<protein>
    <submittedName>
        <fullName evidence="2">779_t:CDS:1</fullName>
    </submittedName>
</protein>
<gene>
    <name evidence="2" type="ORF">POCULU_LOCUS9579</name>
</gene>